<feature type="transmembrane region" description="Helical" evidence="5">
    <location>
        <begin position="65"/>
        <end position="82"/>
    </location>
</feature>
<evidence type="ECO:0000313" key="7">
    <source>
        <dbReference type="Proteomes" id="UP000461768"/>
    </source>
</evidence>
<gene>
    <name evidence="6" type="ORF">F7O84_16945</name>
</gene>
<sequence length="193" mass="20882">MYLIMLILITFASTADSFIIGFNYGLKKVSINNTSNFYIAMVTCVGTFLSMHFGKILGDLMSVKAANMIGGMLLILLGMYMLKMSVLPKRNKILEMSEDPTIVDEDKSQVIELKEAILIGVILSVNNIGMGVGAGITGMPVFITPLICGIASFLFVKSGSLLGGLLKSRRLSGYFEIVSSVFVLILGILGFFN</sequence>
<dbReference type="OrthoDB" id="1679205at2"/>
<dbReference type="AlphaFoldDB" id="A0A7V7QIN5"/>
<keyword evidence="7" id="KW-1185">Reference proteome</keyword>
<keyword evidence="1" id="KW-1003">Cell membrane</keyword>
<keyword evidence="4 5" id="KW-0472">Membrane</keyword>
<dbReference type="Pfam" id="PF02659">
    <property type="entry name" value="Mntp"/>
    <property type="match status" value="2"/>
</dbReference>
<reference evidence="6 7" key="2">
    <citation type="submission" date="2020-02" db="EMBL/GenBank/DDBJ databases">
        <title>Candidatus Galacturonibacter soehngenii shows hetero-acetogenic catabolism of galacturonic acid but lacks a canonical carbon monoxide dehydrogenase/acetyl-CoA synthase complex.</title>
        <authorList>
            <person name="Diender M."/>
            <person name="Stouten G.R."/>
            <person name="Petersen J.F."/>
            <person name="Nielsen P.H."/>
            <person name="Dueholm M.S."/>
            <person name="Pronk J.T."/>
            <person name="Van Loosdrecht M.C.M."/>
        </authorList>
    </citation>
    <scope>NUCLEOTIDE SEQUENCE [LARGE SCALE GENOMIC DNA]</scope>
    <source>
        <strain evidence="6">GalUA</strain>
    </source>
</reference>
<proteinExistence type="predicted"/>
<evidence type="ECO:0008006" key="8">
    <source>
        <dbReference type="Google" id="ProtNLM"/>
    </source>
</evidence>
<feature type="transmembrane region" description="Helical" evidence="5">
    <location>
        <begin position="173"/>
        <end position="192"/>
    </location>
</feature>
<evidence type="ECO:0000313" key="6">
    <source>
        <dbReference type="EMBL" id="KAB1436055.1"/>
    </source>
</evidence>
<dbReference type="PANTHER" id="PTHR35529">
    <property type="entry name" value="MANGANESE EFFLUX PUMP MNTP-RELATED"/>
    <property type="match status" value="1"/>
</dbReference>
<name>A0A7V7QIN5_9FIRM</name>
<evidence type="ECO:0000256" key="4">
    <source>
        <dbReference type="ARBA" id="ARBA00023136"/>
    </source>
</evidence>
<evidence type="ECO:0000256" key="2">
    <source>
        <dbReference type="ARBA" id="ARBA00022692"/>
    </source>
</evidence>
<dbReference type="PANTHER" id="PTHR35529:SF2">
    <property type="entry name" value="SPORULATION PROTEIN YTAF-RELATED"/>
    <property type="match status" value="1"/>
</dbReference>
<feature type="transmembrane region" description="Helical" evidence="5">
    <location>
        <begin position="37"/>
        <end position="53"/>
    </location>
</feature>
<keyword evidence="3 5" id="KW-1133">Transmembrane helix</keyword>
<dbReference type="InterPro" id="IPR003810">
    <property type="entry name" value="Mntp/YtaF"/>
</dbReference>
<keyword evidence="2 5" id="KW-0812">Transmembrane</keyword>
<evidence type="ECO:0000256" key="1">
    <source>
        <dbReference type="ARBA" id="ARBA00022475"/>
    </source>
</evidence>
<evidence type="ECO:0000256" key="3">
    <source>
        <dbReference type="ARBA" id="ARBA00022989"/>
    </source>
</evidence>
<accession>A0A7V7QIN5</accession>
<feature type="transmembrane region" description="Helical" evidence="5">
    <location>
        <begin position="116"/>
        <end position="136"/>
    </location>
</feature>
<dbReference type="Proteomes" id="UP000461768">
    <property type="component" value="Unassembled WGS sequence"/>
</dbReference>
<evidence type="ECO:0000256" key="5">
    <source>
        <dbReference type="SAM" id="Phobius"/>
    </source>
</evidence>
<dbReference type="EMBL" id="WAGX01000007">
    <property type="protein sequence ID" value="KAB1436055.1"/>
    <property type="molecule type" value="Genomic_DNA"/>
</dbReference>
<feature type="transmembrane region" description="Helical" evidence="5">
    <location>
        <begin position="142"/>
        <end position="166"/>
    </location>
</feature>
<protein>
    <recommendedName>
        <fullName evidence="8">Sporulation membrane protein YtaF</fullName>
    </recommendedName>
</protein>
<organism evidence="6 7">
    <name type="scientific">Candidatus Galacturonatibacter soehngenii</name>
    <dbReference type="NCBI Taxonomy" id="2307010"/>
    <lineage>
        <taxon>Bacteria</taxon>
        <taxon>Bacillati</taxon>
        <taxon>Bacillota</taxon>
        <taxon>Clostridia</taxon>
        <taxon>Lachnospirales</taxon>
        <taxon>Lachnospiraceae</taxon>
        <taxon>Candidatus Galacturonatibacter</taxon>
    </lineage>
</organism>
<reference evidence="6 7" key="1">
    <citation type="submission" date="2019-09" db="EMBL/GenBank/DDBJ databases">
        <authorList>
            <person name="Valk L.C."/>
        </authorList>
    </citation>
    <scope>NUCLEOTIDE SEQUENCE [LARGE SCALE GENOMIC DNA]</scope>
    <source>
        <strain evidence="6">GalUA</strain>
    </source>
</reference>
<dbReference type="RefSeq" id="WP_151147976.1">
    <property type="nucleotide sequence ID" value="NZ_WAGX01000007.1"/>
</dbReference>
<comment type="caution">
    <text evidence="6">The sequence shown here is derived from an EMBL/GenBank/DDBJ whole genome shotgun (WGS) entry which is preliminary data.</text>
</comment>
<feature type="transmembrane region" description="Helical" evidence="5">
    <location>
        <begin position="6"/>
        <end position="25"/>
    </location>
</feature>